<dbReference type="RefSeq" id="WP_145889836.1">
    <property type="nucleotide sequence ID" value="NZ_VOBQ01000001.1"/>
</dbReference>
<dbReference type="EMBL" id="VOBQ01000001">
    <property type="protein sequence ID" value="TWO73343.1"/>
    <property type="molecule type" value="Genomic_DNA"/>
</dbReference>
<dbReference type="AlphaFoldDB" id="A0A562ZXZ1"/>
<dbReference type="InterPro" id="IPR058163">
    <property type="entry name" value="LysR-type_TF_proteobact-type"/>
</dbReference>
<dbReference type="FunFam" id="1.10.10.10:FF:000001">
    <property type="entry name" value="LysR family transcriptional regulator"/>
    <property type="match status" value="1"/>
</dbReference>
<dbReference type="InterPro" id="IPR036390">
    <property type="entry name" value="WH_DNA-bd_sf"/>
</dbReference>
<dbReference type="Pfam" id="PF03466">
    <property type="entry name" value="LysR_substrate"/>
    <property type="match status" value="1"/>
</dbReference>
<dbReference type="Proteomes" id="UP000318199">
    <property type="component" value="Unassembled WGS sequence"/>
</dbReference>
<evidence type="ECO:0000259" key="5">
    <source>
        <dbReference type="PROSITE" id="PS50931"/>
    </source>
</evidence>
<comment type="similarity">
    <text evidence="1">Belongs to the LysR transcriptional regulatory family.</text>
</comment>
<keyword evidence="3" id="KW-0238">DNA-binding</keyword>
<evidence type="ECO:0000256" key="3">
    <source>
        <dbReference type="ARBA" id="ARBA00023125"/>
    </source>
</evidence>
<dbReference type="PRINTS" id="PR00039">
    <property type="entry name" value="HTHLYSR"/>
</dbReference>
<dbReference type="GO" id="GO:0043565">
    <property type="term" value="F:sequence-specific DNA binding"/>
    <property type="evidence" value="ECO:0007669"/>
    <property type="project" value="TreeGrafter"/>
</dbReference>
<feature type="domain" description="HTH lysR-type" evidence="5">
    <location>
        <begin position="6"/>
        <end position="63"/>
    </location>
</feature>
<protein>
    <submittedName>
        <fullName evidence="6">LysR family transcriptional regulator</fullName>
    </submittedName>
</protein>
<evidence type="ECO:0000313" key="6">
    <source>
        <dbReference type="EMBL" id="TWO73343.1"/>
    </source>
</evidence>
<name>A0A562ZXZ1_9BURK</name>
<dbReference type="InterPro" id="IPR005119">
    <property type="entry name" value="LysR_subst-bd"/>
</dbReference>
<dbReference type="PROSITE" id="PS50931">
    <property type="entry name" value="HTH_LYSR"/>
    <property type="match status" value="1"/>
</dbReference>
<dbReference type="Pfam" id="PF00126">
    <property type="entry name" value="HTH_1"/>
    <property type="match status" value="1"/>
</dbReference>
<dbReference type="OrthoDB" id="9178397at2"/>
<evidence type="ECO:0000256" key="1">
    <source>
        <dbReference type="ARBA" id="ARBA00009437"/>
    </source>
</evidence>
<organism evidence="6 7">
    <name type="scientific">Caenimonas sedimenti</name>
    <dbReference type="NCBI Taxonomy" id="2596921"/>
    <lineage>
        <taxon>Bacteria</taxon>
        <taxon>Pseudomonadati</taxon>
        <taxon>Pseudomonadota</taxon>
        <taxon>Betaproteobacteria</taxon>
        <taxon>Burkholderiales</taxon>
        <taxon>Comamonadaceae</taxon>
        <taxon>Caenimonas</taxon>
    </lineage>
</organism>
<evidence type="ECO:0000256" key="2">
    <source>
        <dbReference type="ARBA" id="ARBA00023015"/>
    </source>
</evidence>
<evidence type="ECO:0000256" key="4">
    <source>
        <dbReference type="ARBA" id="ARBA00023163"/>
    </source>
</evidence>
<dbReference type="Gene3D" id="3.40.190.10">
    <property type="entry name" value="Periplasmic binding protein-like II"/>
    <property type="match status" value="2"/>
</dbReference>
<keyword evidence="4" id="KW-0804">Transcription</keyword>
<dbReference type="SUPFAM" id="SSF53850">
    <property type="entry name" value="Periplasmic binding protein-like II"/>
    <property type="match status" value="1"/>
</dbReference>
<dbReference type="InterPro" id="IPR000847">
    <property type="entry name" value="LysR_HTH_N"/>
</dbReference>
<comment type="caution">
    <text evidence="6">The sequence shown here is derived from an EMBL/GenBank/DDBJ whole genome shotgun (WGS) entry which is preliminary data.</text>
</comment>
<dbReference type="PANTHER" id="PTHR30537">
    <property type="entry name" value="HTH-TYPE TRANSCRIPTIONAL REGULATOR"/>
    <property type="match status" value="1"/>
</dbReference>
<accession>A0A562ZXZ1</accession>
<dbReference type="GO" id="GO:0003700">
    <property type="term" value="F:DNA-binding transcription factor activity"/>
    <property type="evidence" value="ECO:0007669"/>
    <property type="project" value="InterPro"/>
</dbReference>
<keyword evidence="7" id="KW-1185">Reference proteome</keyword>
<dbReference type="SUPFAM" id="SSF46785">
    <property type="entry name" value="Winged helix' DNA-binding domain"/>
    <property type="match status" value="1"/>
</dbReference>
<proteinExistence type="inferred from homology"/>
<gene>
    <name evidence="6" type="ORF">FN976_00410</name>
</gene>
<dbReference type="Gene3D" id="1.10.10.10">
    <property type="entry name" value="Winged helix-like DNA-binding domain superfamily/Winged helix DNA-binding domain"/>
    <property type="match status" value="1"/>
</dbReference>
<reference evidence="6 7" key="1">
    <citation type="submission" date="2019-07" db="EMBL/GenBank/DDBJ databases">
        <title>Caenimonas sedimenti sp. nov., isolated from activated sludge.</title>
        <authorList>
            <person name="Xu J."/>
        </authorList>
    </citation>
    <scope>NUCLEOTIDE SEQUENCE [LARGE SCALE GENOMIC DNA]</scope>
    <source>
        <strain evidence="6 7">HX-9-20</strain>
    </source>
</reference>
<sequence length="298" mass="32639">MRRLQPPIHLLQAFVTTTRFGSISRAAEALHLTQSAVSKQVQELERHLGVALFERVRQRISLTPAGARYEASVRPLLSQLESATLEAMASHDGGGMLHLSALPTFSAKALIPRLPSFQKLHPQIALHFVPYTQGYDFSRKDLDCSILYGVGHWPGATATYLAGREVTLIAPPAPLLARKLRKPQDVASQVLLHHTTVPNAWDEWCGAHGVRGVNTFAGPQLDQYHGLIRAVAAGMGLALVPSCLVQDDVASGVIGAPMPDSYRSEFGYWVCHPEARASFDPLVKFKDWLIAQFNLVTP</sequence>
<dbReference type="InterPro" id="IPR036388">
    <property type="entry name" value="WH-like_DNA-bd_sf"/>
</dbReference>
<dbReference type="PANTHER" id="PTHR30537:SF26">
    <property type="entry name" value="GLYCINE CLEAVAGE SYSTEM TRANSCRIPTIONAL ACTIVATOR"/>
    <property type="match status" value="1"/>
</dbReference>
<keyword evidence="2" id="KW-0805">Transcription regulation</keyword>
<dbReference type="GO" id="GO:0006351">
    <property type="term" value="P:DNA-templated transcription"/>
    <property type="evidence" value="ECO:0007669"/>
    <property type="project" value="TreeGrafter"/>
</dbReference>
<evidence type="ECO:0000313" key="7">
    <source>
        <dbReference type="Proteomes" id="UP000318199"/>
    </source>
</evidence>